<protein>
    <recommendedName>
        <fullName evidence="8">Phospholipase A2-like central domain-containing protein</fullName>
    </recommendedName>
</protein>
<dbReference type="InterPro" id="IPR033113">
    <property type="entry name" value="PLA2_histidine"/>
</dbReference>
<comment type="caution">
    <text evidence="9">The sequence shown here is derived from an EMBL/GenBank/DDBJ whole genome shotgun (WGS) entry which is preliminary data.</text>
</comment>
<dbReference type="PANTHER" id="PTHR11716">
    <property type="entry name" value="PHOSPHOLIPASE A2 FAMILY MEMBER"/>
    <property type="match status" value="1"/>
</dbReference>
<accession>A0A5J5CYS7</accession>
<evidence type="ECO:0000256" key="4">
    <source>
        <dbReference type="PIRSR" id="PIRSR601211-2"/>
    </source>
</evidence>
<keyword evidence="4" id="KW-0106">Calcium</keyword>
<dbReference type="Gene3D" id="1.20.90.10">
    <property type="entry name" value="Phospholipase A2 domain"/>
    <property type="match status" value="1"/>
</dbReference>
<feature type="region of interest" description="Disordered" evidence="7">
    <location>
        <begin position="1"/>
        <end position="152"/>
    </location>
</feature>
<keyword evidence="3 5" id="KW-1015">Disulfide bond</keyword>
<keyword evidence="10" id="KW-1185">Reference proteome</keyword>
<feature type="compositionally biased region" description="Low complexity" evidence="7">
    <location>
        <begin position="1"/>
        <end position="16"/>
    </location>
</feature>
<evidence type="ECO:0000256" key="3">
    <source>
        <dbReference type="ARBA" id="ARBA00023157"/>
    </source>
</evidence>
<reference evidence="9 10" key="1">
    <citation type="submission" date="2019-08" db="EMBL/GenBank/DDBJ databases">
        <title>A chromosome-level genome assembly, high-density linkage maps, and genome scans reveal the genomic architecture of hybrid incompatibilities underlying speciation via character displacement in darters (Percidae: Etheostominae).</title>
        <authorList>
            <person name="Moran R.L."/>
            <person name="Catchen J.M."/>
            <person name="Fuller R.C."/>
        </authorList>
    </citation>
    <scope>NUCLEOTIDE SEQUENCE [LARGE SCALE GENOMIC DNA]</scope>
    <source>
        <strain evidence="9">EspeVRDwgs_2016</strain>
        <tissue evidence="9">Muscle</tissue>
    </source>
</reference>
<evidence type="ECO:0000256" key="7">
    <source>
        <dbReference type="SAM" id="MobiDB-lite"/>
    </source>
</evidence>
<dbReference type="InterPro" id="IPR016090">
    <property type="entry name" value="PLA2-like_dom"/>
</dbReference>
<dbReference type="GO" id="GO:0005576">
    <property type="term" value="C:extracellular region"/>
    <property type="evidence" value="ECO:0007669"/>
    <property type="project" value="UniProtKB-SubCell"/>
</dbReference>
<dbReference type="GO" id="GO:0047498">
    <property type="term" value="F:calcium-dependent phospholipase A2 activity"/>
    <property type="evidence" value="ECO:0007669"/>
    <property type="project" value="TreeGrafter"/>
</dbReference>
<dbReference type="PANTHER" id="PTHR11716:SF1">
    <property type="entry name" value="OTOCONIN-90"/>
    <property type="match status" value="1"/>
</dbReference>
<feature type="disulfide bond" evidence="5">
    <location>
        <begin position="185"/>
        <end position="201"/>
    </location>
</feature>
<organism evidence="9 10">
    <name type="scientific">Etheostoma spectabile</name>
    <name type="common">orangethroat darter</name>
    <dbReference type="NCBI Taxonomy" id="54343"/>
    <lineage>
        <taxon>Eukaryota</taxon>
        <taxon>Metazoa</taxon>
        <taxon>Chordata</taxon>
        <taxon>Craniata</taxon>
        <taxon>Vertebrata</taxon>
        <taxon>Euteleostomi</taxon>
        <taxon>Actinopterygii</taxon>
        <taxon>Neopterygii</taxon>
        <taxon>Teleostei</taxon>
        <taxon>Neoteleostei</taxon>
        <taxon>Acanthomorphata</taxon>
        <taxon>Eupercaria</taxon>
        <taxon>Perciformes</taxon>
        <taxon>Percoidei</taxon>
        <taxon>Percidae</taxon>
        <taxon>Etheostomatinae</taxon>
        <taxon>Etheostoma</taxon>
    </lineage>
</organism>
<dbReference type="SMART" id="SM00085">
    <property type="entry name" value="PA2c"/>
    <property type="match status" value="1"/>
</dbReference>
<sequence>MVTKVTKTSSTRSPRPQGNPEDRAAVSPTTPDPREEDSGLHPPAGPPLGPLSQGRDTHQSTTPPGTSTRSVSLTSRERSRVPSVRPTSETGASSRTTLETRASSRPTSETSRPTSETGASSRPTSETSTSNTPPKADSEEQQCSRPFTVFGGDGRARREVAGLGEMLRCLTGRCPHEYEMYGCYCGQEGGGQPQDQLDRCCFFHRCCLKQLGSMGCRSGRRLSAHVSCDHGKPR</sequence>
<dbReference type="PRINTS" id="PR00389">
    <property type="entry name" value="PHPHLIPASEA2"/>
</dbReference>
<feature type="domain" description="Phospholipase A2-like central" evidence="8">
    <location>
        <begin position="159"/>
        <end position="229"/>
    </location>
</feature>
<proteinExistence type="inferred from homology"/>
<keyword evidence="4" id="KW-0479">Metal-binding</keyword>
<feature type="non-terminal residue" evidence="9">
    <location>
        <position position="234"/>
    </location>
</feature>
<dbReference type="InterPro" id="IPR001211">
    <property type="entry name" value="PLA2"/>
</dbReference>
<dbReference type="PROSITE" id="PS00118">
    <property type="entry name" value="PA2_HIS"/>
    <property type="match status" value="1"/>
</dbReference>
<feature type="binding site" evidence="4">
    <location>
        <position position="186"/>
    </location>
    <ligand>
        <name>Ca(2+)</name>
        <dbReference type="ChEBI" id="CHEBI:29108"/>
    </ligand>
</feature>
<dbReference type="AlphaFoldDB" id="A0A5J5CYS7"/>
<feature type="binding site" evidence="4">
    <location>
        <position position="184"/>
    </location>
    <ligand>
        <name>Ca(2+)</name>
        <dbReference type="ChEBI" id="CHEBI:29108"/>
    </ligand>
</feature>
<dbReference type="Pfam" id="PF00068">
    <property type="entry name" value="Phospholip_A2_1"/>
    <property type="match status" value="1"/>
</dbReference>
<evidence type="ECO:0000259" key="8">
    <source>
        <dbReference type="SMART" id="SM00085"/>
    </source>
</evidence>
<name>A0A5J5CYS7_9PERO</name>
<comment type="similarity">
    <text evidence="6">Belongs to the phospholipase A2 family.</text>
</comment>
<evidence type="ECO:0000256" key="1">
    <source>
        <dbReference type="ARBA" id="ARBA00004613"/>
    </source>
</evidence>
<dbReference type="InterPro" id="IPR036444">
    <property type="entry name" value="PLipase_A2_dom_sf"/>
</dbReference>
<evidence type="ECO:0000256" key="6">
    <source>
        <dbReference type="RuleBase" id="RU003654"/>
    </source>
</evidence>
<dbReference type="GO" id="GO:0050482">
    <property type="term" value="P:arachidonate secretion"/>
    <property type="evidence" value="ECO:0007669"/>
    <property type="project" value="InterPro"/>
</dbReference>
<evidence type="ECO:0000313" key="9">
    <source>
        <dbReference type="EMBL" id="KAA8587648.1"/>
    </source>
</evidence>
<evidence type="ECO:0000256" key="2">
    <source>
        <dbReference type="ARBA" id="ARBA00022525"/>
    </source>
</evidence>
<comment type="subcellular location">
    <subcellularLocation>
        <location evidence="1">Secreted</location>
    </subcellularLocation>
</comment>
<gene>
    <name evidence="9" type="ORF">FQN60_016510</name>
</gene>
<evidence type="ECO:0000256" key="5">
    <source>
        <dbReference type="PIRSR" id="PIRSR601211-3"/>
    </source>
</evidence>
<dbReference type="SUPFAM" id="SSF48619">
    <property type="entry name" value="Phospholipase A2, PLA2"/>
    <property type="match status" value="1"/>
</dbReference>
<dbReference type="GO" id="GO:0005509">
    <property type="term" value="F:calcium ion binding"/>
    <property type="evidence" value="ECO:0007669"/>
    <property type="project" value="InterPro"/>
</dbReference>
<evidence type="ECO:0000313" key="10">
    <source>
        <dbReference type="Proteomes" id="UP000327493"/>
    </source>
</evidence>
<comment type="cofactor">
    <cofactor evidence="4">
        <name>Ca(2+)</name>
        <dbReference type="ChEBI" id="CHEBI:29108"/>
    </cofactor>
    <text evidence="4">Binds 1 Ca(2+) ion per subunit.</text>
</comment>
<dbReference type="EMBL" id="VOFY01000012">
    <property type="protein sequence ID" value="KAA8587648.1"/>
    <property type="molecule type" value="Genomic_DNA"/>
</dbReference>
<keyword evidence="2" id="KW-0964">Secreted</keyword>
<feature type="compositionally biased region" description="Polar residues" evidence="7">
    <location>
        <begin position="59"/>
        <end position="73"/>
    </location>
</feature>
<dbReference type="GO" id="GO:0016042">
    <property type="term" value="P:lipid catabolic process"/>
    <property type="evidence" value="ECO:0007669"/>
    <property type="project" value="InterPro"/>
</dbReference>
<dbReference type="Proteomes" id="UP000327493">
    <property type="component" value="Chromosome 12"/>
</dbReference>
<feature type="compositionally biased region" description="Low complexity" evidence="7">
    <location>
        <begin position="99"/>
        <end position="134"/>
    </location>
</feature>
<dbReference type="GO" id="GO:0005543">
    <property type="term" value="F:phospholipid binding"/>
    <property type="evidence" value="ECO:0007669"/>
    <property type="project" value="TreeGrafter"/>
</dbReference>
<dbReference type="GO" id="GO:0006644">
    <property type="term" value="P:phospholipid metabolic process"/>
    <property type="evidence" value="ECO:0007669"/>
    <property type="project" value="InterPro"/>
</dbReference>